<feature type="region of interest" description="Disordered" evidence="17">
    <location>
        <begin position="65"/>
        <end position="127"/>
    </location>
</feature>
<evidence type="ECO:0000256" key="14">
    <source>
        <dbReference type="ARBA" id="ARBA00023306"/>
    </source>
</evidence>
<evidence type="ECO:0000256" key="7">
    <source>
        <dbReference type="ARBA" id="ARBA00022490"/>
    </source>
</evidence>
<keyword evidence="11" id="KW-0995">Kinetochore</keyword>
<protein>
    <recommendedName>
        <fullName evidence="5">DASH complex subunit DAD1</fullName>
    </recommendedName>
    <alternativeName>
        <fullName evidence="16">Outer kinetochore protein DAD1</fullName>
    </alternativeName>
</protein>
<dbReference type="GO" id="GO:0072686">
    <property type="term" value="C:mitotic spindle"/>
    <property type="evidence" value="ECO:0007669"/>
    <property type="project" value="InterPro"/>
</dbReference>
<keyword evidence="8" id="KW-0132">Cell division</keyword>
<evidence type="ECO:0000256" key="13">
    <source>
        <dbReference type="ARBA" id="ARBA00023242"/>
    </source>
</evidence>
<organism evidence="18 19">
    <name type="scientific">Pyrrhoderma noxium</name>
    <dbReference type="NCBI Taxonomy" id="2282107"/>
    <lineage>
        <taxon>Eukaryota</taxon>
        <taxon>Fungi</taxon>
        <taxon>Dikarya</taxon>
        <taxon>Basidiomycota</taxon>
        <taxon>Agaricomycotina</taxon>
        <taxon>Agaricomycetes</taxon>
        <taxon>Hymenochaetales</taxon>
        <taxon>Hymenochaetaceae</taxon>
        <taxon>Pyrrhoderma</taxon>
    </lineage>
</organism>
<dbReference type="STRING" id="2282107.A0A286UCL7"/>
<evidence type="ECO:0000313" key="18">
    <source>
        <dbReference type="EMBL" id="PAV17298.1"/>
    </source>
</evidence>
<keyword evidence="10" id="KW-0498">Mitosis</keyword>
<evidence type="ECO:0000256" key="12">
    <source>
        <dbReference type="ARBA" id="ARBA00023212"/>
    </source>
</evidence>
<keyword evidence="7" id="KW-0963">Cytoplasm</keyword>
<gene>
    <name evidence="18" type="ORF">PNOK_0736200</name>
</gene>
<dbReference type="GO" id="GO:0044732">
    <property type="term" value="C:mitotic spindle pole body"/>
    <property type="evidence" value="ECO:0007669"/>
    <property type="project" value="TreeGrafter"/>
</dbReference>
<evidence type="ECO:0000256" key="8">
    <source>
        <dbReference type="ARBA" id="ARBA00022618"/>
    </source>
</evidence>
<keyword evidence="13" id="KW-0539">Nucleus</keyword>
<dbReference type="GO" id="GO:0051010">
    <property type="term" value="F:microtubule plus-end binding"/>
    <property type="evidence" value="ECO:0007669"/>
    <property type="project" value="TreeGrafter"/>
</dbReference>
<dbReference type="OrthoDB" id="5566853at2759"/>
<dbReference type="GO" id="GO:0042729">
    <property type="term" value="C:DASH complex"/>
    <property type="evidence" value="ECO:0007669"/>
    <property type="project" value="InterPro"/>
</dbReference>
<reference evidence="18 19" key="1">
    <citation type="journal article" date="2017" name="Mol. Ecol.">
        <title>Comparative and population genomic landscape of Phellinus noxius: A hypervariable fungus causing root rot in trees.</title>
        <authorList>
            <person name="Chung C.L."/>
            <person name="Lee T.J."/>
            <person name="Akiba M."/>
            <person name="Lee H.H."/>
            <person name="Kuo T.H."/>
            <person name="Liu D."/>
            <person name="Ke H.M."/>
            <person name="Yokoi T."/>
            <person name="Roa M.B."/>
            <person name="Lu M.J."/>
            <person name="Chang Y.Y."/>
            <person name="Ann P.J."/>
            <person name="Tsai J.N."/>
            <person name="Chen C.Y."/>
            <person name="Tzean S.S."/>
            <person name="Ota Y."/>
            <person name="Hattori T."/>
            <person name="Sahashi N."/>
            <person name="Liou R.F."/>
            <person name="Kikuchi T."/>
            <person name="Tsai I.J."/>
        </authorList>
    </citation>
    <scope>NUCLEOTIDE SEQUENCE [LARGE SCALE GENOMIC DNA]</scope>
    <source>
        <strain evidence="18 19">FFPRI411160</strain>
    </source>
</reference>
<evidence type="ECO:0000256" key="6">
    <source>
        <dbReference type="ARBA" id="ARBA00022454"/>
    </source>
</evidence>
<dbReference type="GO" id="GO:0005876">
    <property type="term" value="C:spindle microtubule"/>
    <property type="evidence" value="ECO:0007669"/>
    <property type="project" value="TreeGrafter"/>
</dbReference>
<dbReference type="GO" id="GO:0051301">
    <property type="term" value="P:cell division"/>
    <property type="evidence" value="ECO:0007669"/>
    <property type="project" value="UniProtKB-KW"/>
</dbReference>
<name>A0A286UCL7_9AGAM</name>
<comment type="subcellular location">
    <subcellularLocation>
        <location evidence="3">Chromosome</location>
        <location evidence="3">Centromere</location>
        <location evidence="3">Kinetochore</location>
    </subcellularLocation>
    <subcellularLocation>
        <location evidence="2">Cytoplasm</location>
        <location evidence="2">Cytoskeleton</location>
        <location evidence="2">Spindle</location>
    </subcellularLocation>
    <subcellularLocation>
        <location evidence="1">Nucleus</location>
    </subcellularLocation>
</comment>
<dbReference type="InterPro" id="IPR013958">
    <property type="entry name" value="DASH_Dad1"/>
</dbReference>
<dbReference type="Proteomes" id="UP000217199">
    <property type="component" value="Unassembled WGS sequence"/>
</dbReference>
<evidence type="ECO:0000256" key="11">
    <source>
        <dbReference type="ARBA" id="ARBA00022838"/>
    </source>
</evidence>
<accession>A0A286UCL7</accession>
<keyword evidence="9" id="KW-0493">Microtubule</keyword>
<keyword evidence="19" id="KW-1185">Reference proteome</keyword>
<keyword evidence="6" id="KW-0158">Chromosome</keyword>
<dbReference type="EMBL" id="NBII01000007">
    <property type="protein sequence ID" value="PAV17298.1"/>
    <property type="molecule type" value="Genomic_DNA"/>
</dbReference>
<keyword evidence="12" id="KW-0206">Cytoskeleton</keyword>
<dbReference type="Pfam" id="PF08649">
    <property type="entry name" value="DASH_Dad1"/>
    <property type="match status" value="1"/>
</dbReference>
<keyword evidence="14" id="KW-0131">Cell cycle</keyword>
<evidence type="ECO:0000256" key="1">
    <source>
        <dbReference type="ARBA" id="ARBA00004123"/>
    </source>
</evidence>
<comment type="similarity">
    <text evidence="4">Belongs to the DASH complex DAD1 family.</text>
</comment>
<sequence>MPDDEQTFFEKERDRLSAEIASGFEHLLTNTNVLNRKLEEVIGMTKEYPTIANLWSRFHLLMLRSQPSSGGDDHSNVNEEGEGENEESLVVPLHSSPAPSDRYAPHGLPGTGGYILQVPPSAKKVDG</sequence>
<evidence type="ECO:0000256" key="15">
    <source>
        <dbReference type="ARBA" id="ARBA00023328"/>
    </source>
</evidence>
<dbReference type="PANTHER" id="PTHR28025:SF1">
    <property type="entry name" value="DASH COMPLEX SUBUNIT DAD1"/>
    <property type="match status" value="1"/>
</dbReference>
<evidence type="ECO:0000313" key="19">
    <source>
        <dbReference type="Proteomes" id="UP000217199"/>
    </source>
</evidence>
<evidence type="ECO:0000256" key="10">
    <source>
        <dbReference type="ARBA" id="ARBA00022776"/>
    </source>
</evidence>
<evidence type="ECO:0000256" key="4">
    <source>
        <dbReference type="ARBA" id="ARBA00010146"/>
    </source>
</evidence>
<dbReference type="PANTHER" id="PTHR28025">
    <property type="entry name" value="DASH COMPLEX SUBUNIT DAD1"/>
    <property type="match status" value="1"/>
</dbReference>
<evidence type="ECO:0000256" key="16">
    <source>
        <dbReference type="ARBA" id="ARBA00030566"/>
    </source>
</evidence>
<dbReference type="InParanoid" id="A0A286UCL7"/>
<keyword evidence="15" id="KW-0137">Centromere</keyword>
<evidence type="ECO:0000256" key="5">
    <source>
        <dbReference type="ARBA" id="ARBA00020261"/>
    </source>
</evidence>
<proteinExistence type="inferred from homology"/>
<evidence type="ECO:0000256" key="17">
    <source>
        <dbReference type="SAM" id="MobiDB-lite"/>
    </source>
</evidence>
<dbReference type="AlphaFoldDB" id="A0A286UCL7"/>
<evidence type="ECO:0000256" key="2">
    <source>
        <dbReference type="ARBA" id="ARBA00004186"/>
    </source>
</evidence>
<comment type="caution">
    <text evidence="18">The sequence shown here is derived from an EMBL/GenBank/DDBJ whole genome shotgun (WGS) entry which is preliminary data.</text>
</comment>
<evidence type="ECO:0000256" key="9">
    <source>
        <dbReference type="ARBA" id="ARBA00022701"/>
    </source>
</evidence>
<evidence type="ECO:0000256" key="3">
    <source>
        <dbReference type="ARBA" id="ARBA00004629"/>
    </source>
</evidence>